<dbReference type="AlphaFoldDB" id="A0A194XKJ9"/>
<evidence type="ECO:0000256" key="1">
    <source>
        <dbReference type="SAM" id="MobiDB-lite"/>
    </source>
</evidence>
<organism evidence="2 3">
    <name type="scientific">Mollisia scopiformis</name>
    <name type="common">Conifer needle endophyte fungus</name>
    <name type="synonym">Phialocephala scopiformis</name>
    <dbReference type="NCBI Taxonomy" id="149040"/>
    <lineage>
        <taxon>Eukaryota</taxon>
        <taxon>Fungi</taxon>
        <taxon>Dikarya</taxon>
        <taxon>Ascomycota</taxon>
        <taxon>Pezizomycotina</taxon>
        <taxon>Leotiomycetes</taxon>
        <taxon>Helotiales</taxon>
        <taxon>Mollisiaceae</taxon>
        <taxon>Mollisia</taxon>
    </lineage>
</organism>
<dbReference type="InParanoid" id="A0A194XKJ9"/>
<dbReference type="Proteomes" id="UP000070700">
    <property type="component" value="Unassembled WGS sequence"/>
</dbReference>
<name>A0A194XKJ9_MOLSC</name>
<dbReference type="GeneID" id="28824216"/>
<evidence type="ECO:0000313" key="2">
    <source>
        <dbReference type="EMBL" id="KUJ20634.1"/>
    </source>
</evidence>
<keyword evidence="3" id="KW-1185">Reference proteome</keyword>
<dbReference type="RefSeq" id="XP_018074989.1">
    <property type="nucleotide sequence ID" value="XM_018214490.1"/>
</dbReference>
<protein>
    <submittedName>
        <fullName evidence="2">Uncharacterized protein</fullName>
    </submittedName>
</protein>
<reference evidence="2 3" key="1">
    <citation type="submission" date="2015-10" db="EMBL/GenBank/DDBJ databases">
        <title>Full genome of DAOMC 229536 Phialocephala scopiformis, a fungal endophyte of spruce producing the potent anti-insectan compound rugulosin.</title>
        <authorList>
            <consortium name="DOE Joint Genome Institute"/>
            <person name="Walker A.K."/>
            <person name="Frasz S.L."/>
            <person name="Seifert K.A."/>
            <person name="Miller J.D."/>
            <person name="Mondo S.J."/>
            <person name="Labutti K."/>
            <person name="Lipzen A."/>
            <person name="Dockter R."/>
            <person name="Kennedy M."/>
            <person name="Grigoriev I.V."/>
            <person name="Spatafora J.W."/>
        </authorList>
    </citation>
    <scope>NUCLEOTIDE SEQUENCE [LARGE SCALE GENOMIC DNA]</scope>
    <source>
        <strain evidence="2 3">CBS 120377</strain>
    </source>
</reference>
<dbReference type="EMBL" id="KQ947409">
    <property type="protein sequence ID" value="KUJ20634.1"/>
    <property type="molecule type" value="Genomic_DNA"/>
</dbReference>
<feature type="region of interest" description="Disordered" evidence="1">
    <location>
        <begin position="175"/>
        <end position="217"/>
    </location>
</feature>
<dbReference type="KEGG" id="psco:LY89DRAFT_682343"/>
<feature type="compositionally biased region" description="Basic and acidic residues" evidence="1">
    <location>
        <begin position="199"/>
        <end position="216"/>
    </location>
</feature>
<sequence length="244" mass="27863">MCHISSQLYGCGHMRAIITYCESCTFLSKRPSQTKIQAEAQYYKTKGLYCNFYATKWYAKLMECPNFQYKYRSGLEEDCRGRIFTLKKHWCGTSPIYQLSALEPLEQPLIENEDLTDQLADLEKASRTEVNKRNDKYFLEQKAALDKLAVDGEGMDKAYTELMEGLSKFEKMSKHKSSAECGDQPTTAENMPGEGEPAGTRERMPEEGETVDECKKSNVRMVRTSMTYSPEDVVGEVVEPMFFG</sequence>
<evidence type="ECO:0000313" key="3">
    <source>
        <dbReference type="Proteomes" id="UP000070700"/>
    </source>
</evidence>
<accession>A0A194XKJ9</accession>
<gene>
    <name evidence="2" type="ORF">LY89DRAFT_682343</name>
</gene>
<proteinExistence type="predicted"/>